<dbReference type="EMBL" id="KZ826004">
    <property type="protein sequence ID" value="PYH89959.1"/>
    <property type="molecule type" value="Genomic_DNA"/>
</dbReference>
<reference evidence="1 2" key="1">
    <citation type="submission" date="2018-02" db="EMBL/GenBank/DDBJ databases">
        <title>The genomes of Aspergillus section Nigri reveals drivers in fungal speciation.</title>
        <authorList>
            <consortium name="DOE Joint Genome Institute"/>
            <person name="Vesth T.C."/>
            <person name="Nybo J."/>
            <person name="Theobald S."/>
            <person name="Brandl J."/>
            <person name="Frisvad J.C."/>
            <person name="Nielsen K.F."/>
            <person name="Lyhne E.K."/>
            <person name="Kogle M.E."/>
            <person name="Kuo A."/>
            <person name="Riley R."/>
            <person name="Clum A."/>
            <person name="Nolan M."/>
            <person name="Lipzen A."/>
            <person name="Salamov A."/>
            <person name="Henrissat B."/>
            <person name="Wiebenga A."/>
            <person name="De vries R.P."/>
            <person name="Grigoriev I.V."/>
            <person name="Mortensen U.H."/>
            <person name="Andersen M.R."/>
            <person name="Baker S.E."/>
        </authorList>
    </citation>
    <scope>NUCLEOTIDE SEQUENCE [LARGE SCALE GENOMIC DNA]</scope>
    <source>
        <strain evidence="1 2">CBS 707.79</strain>
    </source>
</reference>
<organism evidence="1 2">
    <name type="scientific">Aspergillus ellipticus CBS 707.79</name>
    <dbReference type="NCBI Taxonomy" id="1448320"/>
    <lineage>
        <taxon>Eukaryota</taxon>
        <taxon>Fungi</taxon>
        <taxon>Dikarya</taxon>
        <taxon>Ascomycota</taxon>
        <taxon>Pezizomycotina</taxon>
        <taxon>Eurotiomycetes</taxon>
        <taxon>Eurotiomycetidae</taxon>
        <taxon>Eurotiales</taxon>
        <taxon>Aspergillaceae</taxon>
        <taxon>Aspergillus</taxon>
        <taxon>Aspergillus subgen. Circumdati</taxon>
    </lineage>
</organism>
<gene>
    <name evidence="1" type="ORF">BO71DRAFT_402630</name>
</gene>
<dbReference type="AlphaFoldDB" id="A0A319CYX4"/>
<protein>
    <submittedName>
        <fullName evidence="1">Uncharacterized protein</fullName>
    </submittedName>
</protein>
<dbReference type="VEuPathDB" id="FungiDB:BO71DRAFT_402630"/>
<sequence>MPPPPRTAGPRGRRAESVTLPIAGLSARSSPAEKGLFPDANHASFDCPRSCSGPPHWPNGTRLLFLHTIPSNTAEYLPSRVLGAG</sequence>
<evidence type="ECO:0000313" key="1">
    <source>
        <dbReference type="EMBL" id="PYH89959.1"/>
    </source>
</evidence>
<dbReference type="Proteomes" id="UP000247810">
    <property type="component" value="Unassembled WGS sequence"/>
</dbReference>
<evidence type="ECO:0000313" key="2">
    <source>
        <dbReference type="Proteomes" id="UP000247810"/>
    </source>
</evidence>
<keyword evidence="2" id="KW-1185">Reference proteome</keyword>
<accession>A0A319CYX4</accession>
<name>A0A319CYX4_9EURO</name>
<proteinExistence type="predicted"/>